<dbReference type="Pfam" id="PF17064">
    <property type="entry name" value="QVR"/>
    <property type="match status" value="1"/>
</dbReference>
<evidence type="ECO:0000256" key="4">
    <source>
        <dbReference type="ARBA" id="ARBA00022729"/>
    </source>
</evidence>
<dbReference type="OrthoDB" id="6083863at2759"/>
<dbReference type="InterPro" id="IPR050975">
    <property type="entry name" value="Sleep_regulator"/>
</dbReference>
<accession>A0A1I8MPU7</accession>
<keyword evidence="3" id="KW-0812">Transmembrane</keyword>
<gene>
    <name evidence="10" type="primary">101888365</name>
    <name evidence="12" type="synonym">LOC101888365</name>
</gene>
<dbReference type="Proteomes" id="UP001652621">
    <property type="component" value="Unplaced"/>
</dbReference>
<reference evidence="12" key="2">
    <citation type="submission" date="2025-04" db="UniProtKB">
        <authorList>
            <consortium name="RefSeq"/>
        </authorList>
    </citation>
    <scope>IDENTIFICATION</scope>
    <source>
        <strain evidence="12">Aabys</strain>
    </source>
</reference>
<keyword evidence="2" id="KW-0336">GPI-anchor</keyword>
<evidence type="ECO:0000256" key="5">
    <source>
        <dbReference type="ARBA" id="ARBA00022989"/>
    </source>
</evidence>
<evidence type="ECO:0000256" key="6">
    <source>
        <dbReference type="ARBA" id="ARBA00023136"/>
    </source>
</evidence>
<dbReference type="EnsemblMetazoa" id="MDOA007218-RB">
    <property type="protein sequence ID" value="MDOA007218-PB"/>
    <property type="gene ID" value="MDOA007218"/>
</dbReference>
<feature type="signal peptide" evidence="9">
    <location>
        <begin position="1"/>
        <end position="22"/>
    </location>
</feature>
<evidence type="ECO:0000256" key="3">
    <source>
        <dbReference type="ARBA" id="ARBA00022692"/>
    </source>
</evidence>
<dbReference type="GO" id="GO:0032222">
    <property type="term" value="P:regulation of synaptic transmission, cholinergic"/>
    <property type="evidence" value="ECO:0007669"/>
    <property type="project" value="InterPro"/>
</dbReference>
<evidence type="ECO:0000256" key="2">
    <source>
        <dbReference type="ARBA" id="ARBA00022622"/>
    </source>
</evidence>
<evidence type="ECO:0000313" key="11">
    <source>
        <dbReference type="Proteomes" id="UP001652621"/>
    </source>
</evidence>
<feature type="chain" id="PRO_5044560667" evidence="9">
    <location>
        <begin position="23"/>
        <end position="153"/>
    </location>
</feature>
<dbReference type="RefSeq" id="XP_011293332.1">
    <property type="nucleotide sequence ID" value="XM_011295030.2"/>
</dbReference>
<evidence type="ECO:0000256" key="7">
    <source>
        <dbReference type="ARBA" id="ARBA00023180"/>
    </source>
</evidence>
<keyword evidence="11" id="KW-1185">Reference proteome</keyword>
<dbReference type="InterPro" id="IPR031424">
    <property type="entry name" value="QVR-like"/>
</dbReference>
<keyword evidence="4 9" id="KW-0732">Signal</keyword>
<dbReference type="VEuPathDB" id="VectorBase:MDOA007218"/>
<evidence type="ECO:0000313" key="12">
    <source>
        <dbReference type="RefSeq" id="XP_011293332.1"/>
    </source>
</evidence>
<dbReference type="VEuPathDB" id="VectorBase:MDOMA2_011287"/>
<name>A0A1I8MPU7_MUSDO</name>
<proteinExistence type="predicted"/>
<keyword evidence="7" id="KW-0325">Glycoprotein</keyword>
<comment type="subcellular location">
    <subcellularLocation>
        <location evidence="1">Membrane</location>
        <topology evidence="1">Lipid-anchor</topology>
        <topology evidence="1">GPI-anchor</topology>
    </subcellularLocation>
</comment>
<organism evidence="10">
    <name type="scientific">Musca domestica</name>
    <name type="common">House fly</name>
    <dbReference type="NCBI Taxonomy" id="7370"/>
    <lineage>
        <taxon>Eukaryota</taxon>
        <taxon>Metazoa</taxon>
        <taxon>Ecdysozoa</taxon>
        <taxon>Arthropoda</taxon>
        <taxon>Hexapoda</taxon>
        <taxon>Insecta</taxon>
        <taxon>Pterygota</taxon>
        <taxon>Neoptera</taxon>
        <taxon>Endopterygota</taxon>
        <taxon>Diptera</taxon>
        <taxon>Brachycera</taxon>
        <taxon>Muscomorpha</taxon>
        <taxon>Muscoidea</taxon>
        <taxon>Muscidae</taxon>
        <taxon>Musca</taxon>
    </lineage>
</organism>
<evidence type="ECO:0000256" key="8">
    <source>
        <dbReference type="ARBA" id="ARBA00023288"/>
    </source>
</evidence>
<reference evidence="10" key="1">
    <citation type="submission" date="2020-05" db="UniProtKB">
        <authorList>
            <consortium name="EnsemblMetazoa"/>
        </authorList>
    </citation>
    <scope>IDENTIFICATION</scope>
    <source>
        <strain evidence="10">Aabys</strain>
    </source>
</reference>
<keyword evidence="5" id="KW-1133">Transmembrane helix</keyword>
<dbReference type="PANTHER" id="PTHR33562">
    <property type="entry name" value="ATILLA, ISOFORM B-RELATED-RELATED"/>
    <property type="match status" value="1"/>
</dbReference>
<keyword evidence="8" id="KW-0449">Lipoprotein</keyword>
<evidence type="ECO:0000313" key="10">
    <source>
        <dbReference type="EnsemblMetazoa" id="MDOA007218-PB"/>
    </source>
</evidence>
<keyword evidence="6" id="KW-0472">Membrane</keyword>
<dbReference type="GeneID" id="101888365"/>
<sequence>MTTIKYFLSLTVLIALASKAYAIHCYQCDASENPKCGEYFEPDDNMKVDCSKIPAPFYSTYILGRNANATGCVKRMLQKSSPFAVTGDPYIARSCFYGDFANPNSGCEKDQQSGFTKQVSCFACSGDFCNSSTATGPILMTILGFLVMCRIFS</sequence>
<dbReference type="PANTHER" id="PTHR33562:SF18">
    <property type="entry name" value="BOUDIN-RELATED"/>
    <property type="match status" value="1"/>
</dbReference>
<protein>
    <submittedName>
        <fullName evidence="12">Uncharacterized protein LOC101888365 isoform X1</fullName>
    </submittedName>
</protein>
<evidence type="ECO:0000256" key="9">
    <source>
        <dbReference type="SAM" id="SignalP"/>
    </source>
</evidence>
<dbReference type="AlphaFoldDB" id="A0A1I8MPU7"/>
<dbReference type="GO" id="GO:0098552">
    <property type="term" value="C:side of membrane"/>
    <property type="evidence" value="ECO:0007669"/>
    <property type="project" value="UniProtKB-KW"/>
</dbReference>
<dbReference type="GO" id="GO:0030431">
    <property type="term" value="P:sleep"/>
    <property type="evidence" value="ECO:0007669"/>
    <property type="project" value="InterPro"/>
</dbReference>
<evidence type="ECO:0000256" key="1">
    <source>
        <dbReference type="ARBA" id="ARBA00004589"/>
    </source>
</evidence>